<evidence type="ECO:0000256" key="1">
    <source>
        <dbReference type="ARBA" id="ARBA00022649"/>
    </source>
</evidence>
<dbReference type="Gene3D" id="3.30.2310.20">
    <property type="entry name" value="RelE-like"/>
    <property type="match status" value="1"/>
</dbReference>
<organism evidence="3">
    <name type="scientific">hydrothermal vent metagenome</name>
    <dbReference type="NCBI Taxonomy" id="652676"/>
    <lineage>
        <taxon>unclassified sequences</taxon>
        <taxon>metagenomes</taxon>
        <taxon>ecological metagenomes</taxon>
    </lineage>
</organism>
<name>A0A3B1D3E7_9ZZZZ</name>
<evidence type="ECO:0000256" key="2">
    <source>
        <dbReference type="SAM" id="Phobius"/>
    </source>
</evidence>
<keyword evidence="2" id="KW-0812">Transmembrane</keyword>
<dbReference type="InterPro" id="IPR007712">
    <property type="entry name" value="RelE/ParE_toxin"/>
</dbReference>
<protein>
    <recommendedName>
        <fullName evidence="4">Death on curing protein, Doc toxin</fullName>
    </recommendedName>
</protein>
<dbReference type="EMBL" id="UOGJ01000127">
    <property type="protein sequence ID" value="VAX37376.1"/>
    <property type="molecule type" value="Genomic_DNA"/>
</dbReference>
<evidence type="ECO:0000313" key="3">
    <source>
        <dbReference type="EMBL" id="VAX37376.1"/>
    </source>
</evidence>
<keyword evidence="2" id="KW-1133">Transmembrane helix</keyword>
<reference evidence="3" key="1">
    <citation type="submission" date="2018-06" db="EMBL/GenBank/DDBJ databases">
        <authorList>
            <person name="Zhirakovskaya E."/>
        </authorList>
    </citation>
    <scope>NUCLEOTIDE SEQUENCE</scope>
</reference>
<keyword evidence="2" id="KW-0472">Membrane</keyword>
<dbReference type="InterPro" id="IPR035093">
    <property type="entry name" value="RelE/ParE_toxin_dom_sf"/>
</dbReference>
<accession>A0A3B1D3E7</accession>
<gene>
    <name evidence="3" type="ORF">MNBD_UNCLBAC01-906</name>
</gene>
<dbReference type="Pfam" id="PF05016">
    <property type="entry name" value="ParE_toxin"/>
    <property type="match status" value="1"/>
</dbReference>
<keyword evidence="1" id="KW-1277">Toxin-antitoxin system</keyword>
<proteinExistence type="predicted"/>
<evidence type="ECO:0008006" key="4">
    <source>
        <dbReference type="Google" id="ProtNLM"/>
    </source>
</evidence>
<sequence length="95" mass="11363">MKVILLPSADKKLDEAVDYYNDQLNGLGEQFYKEFISLIEFIQIIPQGWQKVGKHTRRCLFKRFPYLILYIVEYNAIIITSIAHQHRHPDSYKKY</sequence>
<dbReference type="AlphaFoldDB" id="A0A3B1D3E7"/>
<feature type="transmembrane region" description="Helical" evidence="2">
    <location>
        <begin position="64"/>
        <end position="83"/>
    </location>
</feature>